<organism evidence="1 2">
    <name type="scientific">Cytobacillus oceanisediminis</name>
    <dbReference type="NCBI Taxonomy" id="665099"/>
    <lineage>
        <taxon>Bacteria</taxon>
        <taxon>Bacillati</taxon>
        <taxon>Bacillota</taxon>
        <taxon>Bacilli</taxon>
        <taxon>Bacillales</taxon>
        <taxon>Bacillaceae</taxon>
        <taxon>Cytobacillus</taxon>
    </lineage>
</organism>
<dbReference type="OrthoDB" id="2691912at2"/>
<evidence type="ECO:0008006" key="3">
    <source>
        <dbReference type="Google" id="ProtNLM"/>
    </source>
</evidence>
<reference evidence="1 2" key="1">
    <citation type="submission" date="2018-05" db="EMBL/GenBank/DDBJ databases">
        <title>Freshwater and sediment microbial communities from various areas in North America, analyzing microbe dynamics in response to fracking.</title>
        <authorList>
            <person name="Lamendella R."/>
        </authorList>
    </citation>
    <scope>NUCLEOTIDE SEQUENCE [LARGE SCALE GENOMIC DNA]</scope>
    <source>
        <strain evidence="1 2">15_TX</strain>
    </source>
</reference>
<dbReference type="EMBL" id="QGTW01000010">
    <property type="protein sequence ID" value="PWW26567.1"/>
    <property type="molecule type" value="Genomic_DNA"/>
</dbReference>
<evidence type="ECO:0000313" key="1">
    <source>
        <dbReference type="EMBL" id="PWW26567.1"/>
    </source>
</evidence>
<accession>A0A2V2ZRD6</accession>
<comment type="caution">
    <text evidence="1">The sequence shown here is derived from an EMBL/GenBank/DDBJ whole genome shotgun (WGS) entry which is preliminary data.</text>
</comment>
<dbReference type="AlphaFoldDB" id="A0A2V2ZRD6"/>
<protein>
    <recommendedName>
        <fullName evidence="3">LysM domain-containing protein</fullName>
    </recommendedName>
</protein>
<gene>
    <name evidence="1" type="ORF">DFO73_110140</name>
</gene>
<evidence type="ECO:0000313" key="2">
    <source>
        <dbReference type="Proteomes" id="UP000247150"/>
    </source>
</evidence>
<name>A0A2V2ZRD6_9BACI</name>
<sequence>MKRIAGILLSVLVIYVIYYDLSQGTLPAGKEQVLEASTQPAESGMSYFEKKVSPGETVLSIVELNLDGPIPVSIDEVVSDFSKLNNGMEPEEINSGKTYKFPKYDKEH</sequence>
<dbReference type="RefSeq" id="WP_110066149.1">
    <property type="nucleotide sequence ID" value="NZ_QGTW01000010.1"/>
</dbReference>
<proteinExistence type="predicted"/>
<dbReference type="Proteomes" id="UP000247150">
    <property type="component" value="Unassembled WGS sequence"/>
</dbReference>